<dbReference type="Gene3D" id="2.60.40.4070">
    <property type="match status" value="1"/>
</dbReference>
<dbReference type="AlphaFoldDB" id="A0A538T7L8"/>
<reference evidence="3 4" key="1">
    <citation type="journal article" date="2019" name="Nat. Microbiol.">
        <title>Mediterranean grassland soil C-N compound turnover is dependent on rainfall and depth, and is mediated by genomically divergent microorganisms.</title>
        <authorList>
            <person name="Diamond S."/>
            <person name="Andeer P.F."/>
            <person name="Li Z."/>
            <person name="Crits-Christoph A."/>
            <person name="Burstein D."/>
            <person name="Anantharaman K."/>
            <person name="Lane K.R."/>
            <person name="Thomas B.C."/>
            <person name="Pan C."/>
            <person name="Northen T.R."/>
            <person name="Banfield J.F."/>
        </authorList>
    </citation>
    <scope>NUCLEOTIDE SEQUENCE [LARGE SCALE GENOMIC DNA]</scope>
    <source>
        <strain evidence="3">WS_2</strain>
    </source>
</reference>
<dbReference type="Proteomes" id="UP000317716">
    <property type="component" value="Unassembled WGS sequence"/>
</dbReference>
<gene>
    <name evidence="3" type="ORF">E6K72_01400</name>
</gene>
<feature type="region of interest" description="Disordered" evidence="1">
    <location>
        <begin position="46"/>
        <end position="218"/>
    </location>
</feature>
<feature type="compositionally biased region" description="Basic and acidic residues" evidence="1">
    <location>
        <begin position="204"/>
        <end position="217"/>
    </location>
</feature>
<proteinExistence type="predicted"/>
<name>A0A538T7L8_UNCEI</name>
<feature type="domain" description="FlgD/Vpr Ig-like" evidence="2">
    <location>
        <begin position="530"/>
        <end position="593"/>
    </location>
</feature>
<comment type="caution">
    <text evidence="3">The sequence shown here is derived from an EMBL/GenBank/DDBJ whole genome shotgun (WGS) entry which is preliminary data.</text>
</comment>
<evidence type="ECO:0000313" key="3">
    <source>
        <dbReference type="EMBL" id="TMQ59631.1"/>
    </source>
</evidence>
<evidence type="ECO:0000313" key="4">
    <source>
        <dbReference type="Proteomes" id="UP000317716"/>
    </source>
</evidence>
<dbReference type="InterPro" id="IPR025965">
    <property type="entry name" value="FlgD/Vpr_Ig-like"/>
</dbReference>
<feature type="compositionally biased region" description="Basic and acidic residues" evidence="1">
    <location>
        <begin position="173"/>
        <end position="193"/>
    </location>
</feature>
<sequence>MDHRSQRHLARLLRHDLRPRAGLRGCPGRRPRPFRAALRHHPWPDVRLRRGVGEPLGQQRARQSGRQPLPLHRPGVGRRSARDRRRRVRPHGRVDQRAHGEGLHLRPLDRRDGTERAARQPHERPALLQGRSVAGRLRNLPALQRVPARHAHRLPRKRRKARHHRPRHRLGPRRSERARLHIGRCDLAPERASRSVPLRSPHLQRRDRGRERSDLGRVYRRHQLPPVPRRGRRRRHRDHRLGRIGQLCLARQRRSAGRQRLPLGGLGAGREPLDLVLGRDALAPCPDVLRVHARPAVTVTSPNGGETLTSSSTNITWTESVAGGRSVAQRVIDYSLDGGDSWTLLSNAPGTSPYAWDLTSVPNTTNGRVRVRIVDDGTPALNGMDGSDAAFSIQRAGGDSQGPVVIAGSIASTPNPIVRGNPATLAARVSDQLTGGGTVAAAEWSYGASPGFGTAMTGAFGTTTVDVSATISTTTFLTGPRKLWVRARDAAGNWGAWSALSLLVNGTDPVAVGELPAAAYLAQSAPNPFEAGTTISFGLARAGDVSLDIFDTQGRLVRRLKHGALAAGNHIAAWDGADDSGAGVPPGVYSCRLVTPARSFERRIVRVR</sequence>
<accession>A0A538T7L8</accession>
<dbReference type="Pfam" id="PF13860">
    <property type="entry name" value="FlgD_ig"/>
    <property type="match status" value="1"/>
</dbReference>
<organism evidence="3 4">
    <name type="scientific">Eiseniibacteriota bacterium</name>
    <dbReference type="NCBI Taxonomy" id="2212470"/>
    <lineage>
        <taxon>Bacteria</taxon>
        <taxon>Candidatus Eiseniibacteriota</taxon>
    </lineage>
</organism>
<feature type="compositionally biased region" description="Basic and acidic residues" evidence="1">
    <location>
        <begin position="92"/>
        <end position="125"/>
    </location>
</feature>
<evidence type="ECO:0000256" key="1">
    <source>
        <dbReference type="SAM" id="MobiDB-lite"/>
    </source>
</evidence>
<feature type="compositionally biased region" description="Basic residues" evidence="1">
    <location>
        <begin position="75"/>
        <end position="91"/>
    </location>
</feature>
<dbReference type="EMBL" id="VBOS01000041">
    <property type="protein sequence ID" value="TMQ59631.1"/>
    <property type="molecule type" value="Genomic_DNA"/>
</dbReference>
<feature type="compositionally biased region" description="Basic residues" evidence="1">
    <location>
        <begin position="147"/>
        <end position="172"/>
    </location>
</feature>
<evidence type="ECO:0000259" key="2">
    <source>
        <dbReference type="Pfam" id="PF13860"/>
    </source>
</evidence>
<protein>
    <recommendedName>
        <fullName evidence="2">FlgD/Vpr Ig-like domain-containing protein</fullName>
    </recommendedName>
</protein>